<keyword evidence="1" id="KW-0175">Coiled coil</keyword>
<sequence>MTKLPERVQTAIAAYQETVQTATEQSRRVNDRAAEIQAELERARAELDAAVDKAIEDPALANTRKESELRKKVAELTLDLSGSEQRQRRASMMGMDKQRDLAQQAIKIGREEARKYFDEHYAEALRKIADAKYAYLKAVVDYHDMRKQAFNIWRESAEQTNANFAGEKPSFPEESFSYRGGNRQEYGIVQQEVDNALKHGIIRKYSVADGREIEERY</sequence>
<accession>A0ABW3UYN3</accession>
<name>A0ABW3UYN3_9BACL</name>
<feature type="coiled-coil region" evidence="1">
    <location>
        <begin position="12"/>
        <end position="57"/>
    </location>
</feature>
<organism evidence="2 3">
    <name type="scientific">Paenibacillus vulneris</name>
    <dbReference type="NCBI Taxonomy" id="1133364"/>
    <lineage>
        <taxon>Bacteria</taxon>
        <taxon>Bacillati</taxon>
        <taxon>Bacillota</taxon>
        <taxon>Bacilli</taxon>
        <taxon>Bacillales</taxon>
        <taxon>Paenibacillaceae</taxon>
        <taxon>Paenibacillus</taxon>
    </lineage>
</organism>
<evidence type="ECO:0000313" key="3">
    <source>
        <dbReference type="Proteomes" id="UP001597180"/>
    </source>
</evidence>
<protein>
    <submittedName>
        <fullName evidence="2">Uncharacterized protein</fullName>
    </submittedName>
</protein>
<dbReference type="Proteomes" id="UP001597180">
    <property type="component" value="Unassembled WGS sequence"/>
</dbReference>
<evidence type="ECO:0000313" key="2">
    <source>
        <dbReference type="EMBL" id="MFD1225497.1"/>
    </source>
</evidence>
<dbReference type="RefSeq" id="WP_345595382.1">
    <property type="nucleotide sequence ID" value="NZ_BAABJG010000062.1"/>
</dbReference>
<reference evidence="3" key="1">
    <citation type="journal article" date="2019" name="Int. J. Syst. Evol. Microbiol.">
        <title>The Global Catalogue of Microorganisms (GCM) 10K type strain sequencing project: providing services to taxonomists for standard genome sequencing and annotation.</title>
        <authorList>
            <consortium name="The Broad Institute Genomics Platform"/>
            <consortium name="The Broad Institute Genome Sequencing Center for Infectious Disease"/>
            <person name="Wu L."/>
            <person name="Ma J."/>
        </authorList>
    </citation>
    <scope>NUCLEOTIDE SEQUENCE [LARGE SCALE GENOMIC DNA]</scope>
    <source>
        <strain evidence="3">CCUG 53270</strain>
    </source>
</reference>
<proteinExistence type="predicted"/>
<gene>
    <name evidence="2" type="ORF">ACFQ4B_36015</name>
</gene>
<comment type="caution">
    <text evidence="2">The sequence shown here is derived from an EMBL/GenBank/DDBJ whole genome shotgun (WGS) entry which is preliminary data.</text>
</comment>
<keyword evidence="3" id="KW-1185">Reference proteome</keyword>
<evidence type="ECO:0000256" key="1">
    <source>
        <dbReference type="SAM" id="Coils"/>
    </source>
</evidence>
<dbReference type="EMBL" id="JBHTLU010000063">
    <property type="protein sequence ID" value="MFD1225497.1"/>
    <property type="molecule type" value="Genomic_DNA"/>
</dbReference>